<comment type="caution">
    <text evidence="2">The sequence shown here is derived from an EMBL/GenBank/DDBJ whole genome shotgun (WGS) entry which is preliminary data.</text>
</comment>
<dbReference type="AlphaFoldDB" id="A0A917LSE8"/>
<name>A0A917LSE8_9MICC</name>
<protein>
    <recommendedName>
        <fullName evidence="1">SnoaL-like domain-containing protein</fullName>
    </recommendedName>
</protein>
<feature type="domain" description="SnoaL-like" evidence="1">
    <location>
        <begin position="21"/>
        <end position="132"/>
    </location>
</feature>
<dbReference type="InterPro" id="IPR032710">
    <property type="entry name" value="NTF2-like_dom_sf"/>
</dbReference>
<evidence type="ECO:0000259" key="1">
    <source>
        <dbReference type="Pfam" id="PF13577"/>
    </source>
</evidence>
<evidence type="ECO:0000313" key="3">
    <source>
        <dbReference type="Proteomes" id="UP000638848"/>
    </source>
</evidence>
<dbReference type="Pfam" id="PF13577">
    <property type="entry name" value="SnoaL_4"/>
    <property type="match status" value="1"/>
</dbReference>
<reference evidence="2" key="2">
    <citation type="submission" date="2020-09" db="EMBL/GenBank/DDBJ databases">
        <authorList>
            <person name="Sun Q."/>
            <person name="Zhou Y."/>
        </authorList>
    </citation>
    <scope>NUCLEOTIDE SEQUENCE</scope>
    <source>
        <strain evidence="2">CGMCC 1.12187</strain>
    </source>
</reference>
<evidence type="ECO:0000313" key="2">
    <source>
        <dbReference type="EMBL" id="GGG54207.1"/>
    </source>
</evidence>
<dbReference type="SUPFAM" id="SSF54427">
    <property type="entry name" value="NTF2-like"/>
    <property type="match status" value="1"/>
</dbReference>
<dbReference type="RefSeq" id="WP_188536040.1">
    <property type="nucleotide sequence ID" value="NZ_BMEQ01000006.1"/>
</dbReference>
<organism evidence="2 3">
    <name type="scientific">Kocuria dechangensis</name>
    <dbReference type="NCBI Taxonomy" id="1176249"/>
    <lineage>
        <taxon>Bacteria</taxon>
        <taxon>Bacillati</taxon>
        <taxon>Actinomycetota</taxon>
        <taxon>Actinomycetes</taxon>
        <taxon>Micrococcales</taxon>
        <taxon>Micrococcaceae</taxon>
        <taxon>Kocuria</taxon>
    </lineage>
</organism>
<dbReference type="EMBL" id="BMEQ01000006">
    <property type="protein sequence ID" value="GGG54207.1"/>
    <property type="molecule type" value="Genomic_DNA"/>
</dbReference>
<reference evidence="2" key="1">
    <citation type="journal article" date="2014" name="Int. J. Syst. Evol. Microbiol.">
        <title>Complete genome sequence of Corynebacterium casei LMG S-19264T (=DSM 44701T), isolated from a smear-ripened cheese.</title>
        <authorList>
            <consortium name="US DOE Joint Genome Institute (JGI-PGF)"/>
            <person name="Walter F."/>
            <person name="Albersmeier A."/>
            <person name="Kalinowski J."/>
            <person name="Ruckert C."/>
        </authorList>
    </citation>
    <scope>NUCLEOTIDE SEQUENCE</scope>
    <source>
        <strain evidence="2">CGMCC 1.12187</strain>
    </source>
</reference>
<dbReference type="Gene3D" id="3.10.450.50">
    <property type="match status" value="1"/>
</dbReference>
<dbReference type="Proteomes" id="UP000638848">
    <property type="component" value="Unassembled WGS sequence"/>
</dbReference>
<dbReference type="InterPro" id="IPR037401">
    <property type="entry name" value="SnoaL-like"/>
</dbReference>
<accession>A0A917LSE8</accession>
<keyword evidence="3" id="KW-1185">Reference proteome</keyword>
<sequence>MSAVPEVAAAPSSGWERVPAADALEIGTVLTRCARLVDARAWDELGRVFAEDAVMAAPSGTATGLAGIVERARADTLEPHHITDTVLRRLDDDRVRAWSKWFLVCADGAVLGGEQLDLLVRTPAGWRIAERRIARPDPERRDAVGALGVADFLA</sequence>
<proteinExistence type="predicted"/>
<dbReference type="CDD" id="cd00531">
    <property type="entry name" value="NTF2_like"/>
    <property type="match status" value="1"/>
</dbReference>
<gene>
    <name evidence="2" type="ORF">GCM10011374_16340</name>
</gene>